<accession>A0A0D0DLV9</accession>
<name>A0A0D0DLV9_9AGAM</name>
<organism evidence="1 2">
    <name type="scientific">Paxillus rubicundulus Ve08.2h10</name>
    <dbReference type="NCBI Taxonomy" id="930991"/>
    <lineage>
        <taxon>Eukaryota</taxon>
        <taxon>Fungi</taxon>
        <taxon>Dikarya</taxon>
        <taxon>Basidiomycota</taxon>
        <taxon>Agaricomycotina</taxon>
        <taxon>Agaricomycetes</taxon>
        <taxon>Agaricomycetidae</taxon>
        <taxon>Boletales</taxon>
        <taxon>Paxilineae</taxon>
        <taxon>Paxillaceae</taxon>
        <taxon>Paxillus</taxon>
    </lineage>
</organism>
<evidence type="ECO:0000313" key="2">
    <source>
        <dbReference type="Proteomes" id="UP000054538"/>
    </source>
</evidence>
<dbReference type="OrthoDB" id="3261594at2759"/>
<dbReference type="HOGENOM" id="CLU_161753_1_0_1"/>
<proteinExistence type="predicted"/>
<gene>
    <name evidence="1" type="ORF">PAXRUDRAFT_44911</name>
</gene>
<dbReference type="EMBL" id="KN826300">
    <property type="protein sequence ID" value="KIK79355.1"/>
    <property type="molecule type" value="Genomic_DNA"/>
</dbReference>
<dbReference type="AlphaFoldDB" id="A0A0D0DLV9"/>
<feature type="non-terminal residue" evidence="1">
    <location>
        <position position="1"/>
    </location>
</feature>
<reference evidence="2" key="2">
    <citation type="submission" date="2015-01" db="EMBL/GenBank/DDBJ databases">
        <title>Evolutionary Origins and Diversification of the Mycorrhizal Mutualists.</title>
        <authorList>
            <consortium name="DOE Joint Genome Institute"/>
            <consortium name="Mycorrhizal Genomics Consortium"/>
            <person name="Kohler A."/>
            <person name="Kuo A."/>
            <person name="Nagy L.G."/>
            <person name="Floudas D."/>
            <person name="Copeland A."/>
            <person name="Barry K.W."/>
            <person name="Cichocki N."/>
            <person name="Veneault-Fourrey C."/>
            <person name="LaButti K."/>
            <person name="Lindquist E.A."/>
            <person name="Lipzen A."/>
            <person name="Lundell T."/>
            <person name="Morin E."/>
            <person name="Murat C."/>
            <person name="Riley R."/>
            <person name="Ohm R."/>
            <person name="Sun H."/>
            <person name="Tunlid A."/>
            <person name="Henrissat B."/>
            <person name="Grigoriev I.V."/>
            <person name="Hibbett D.S."/>
            <person name="Martin F."/>
        </authorList>
    </citation>
    <scope>NUCLEOTIDE SEQUENCE [LARGE SCALE GENOMIC DNA]</scope>
    <source>
        <strain evidence="2">Ve08.2h10</strain>
    </source>
</reference>
<feature type="non-terminal residue" evidence="1">
    <location>
        <position position="76"/>
    </location>
</feature>
<dbReference type="InParanoid" id="A0A0D0DLV9"/>
<keyword evidence="2" id="KW-1185">Reference proteome</keyword>
<reference evidence="1 2" key="1">
    <citation type="submission" date="2014-04" db="EMBL/GenBank/DDBJ databases">
        <authorList>
            <consortium name="DOE Joint Genome Institute"/>
            <person name="Kuo A."/>
            <person name="Kohler A."/>
            <person name="Jargeat P."/>
            <person name="Nagy L.G."/>
            <person name="Floudas D."/>
            <person name="Copeland A."/>
            <person name="Barry K.W."/>
            <person name="Cichocki N."/>
            <person name="Veneault-Fourrey C."/>
            <person name="LaButti K."/>
            <person name="Lindquist E.A."/>
            <person name="Lipzen A."/>
            <person name="Lundell T."/>
            <person name="Morin E."/>
            <person name="Murat C."/>
            <person name="Sun H."/>
            <person name="Tunlid A."/>
            <person name="Henrissat B."/>
            <person name="Grigoriev I.V."/>
            <person name="Hibbett D.S."/>
            <person name="Martin F."/>
            <person name="Nordberg H.P."/>
            <person name="Cantor M.N."/>
            <person name="Hua S.X."/>
        </authorList>
    </citation>
    <scope>NUCLEOTIDE SEQUENCE [LARGE SCALE GENOMIC DNA]</scope>
    <source>
        <strain evidence="1 2">Ve08.2h10</strain>
    </source>
</reference>
<sequence length="76" mass="8315">VEKLTAAYTGIEAIGHDMCPKSCLAFTGPFEDMDACPMCGMLHWKEKILQGMCGHTKVAAQKFITIPIGPQLQVVY</sequence>
<protein>
    <submittedName>
        <fullName evidence="1">Uncharacterized protein</fullName>
    </submittedName>
</protein>
<dbReference type="Proteomes" id="UP000054538">
    <property type="component" value="Unassembled WGS sequence"/>
</dbReference>
<evidence type="ECO:0000313" key="1">
    <source>
        <dbReference type="EMBL" id="KIK79355.1"/>
    </source>
</evidence>